<evidence type="ECO:0000256" key="4">
    <source>
        <dbReference type="ARBA" id="ARBA00023242"/>
    </source>
</evidence>
<dbReference type="PANTHER" id="PTHR31391">
    <property type="entry name" value="B3 DOMAIN-CONTAINING PROTEIN OS11G0197600-RELATED"/>
    <property type="match status" value="1"/>
</dbReference>
<feature type="compositionally biased region" description="Low complexity" evidence="5">
    <location>
        <begin position="311"/>
        <end position="326"/>
    </location>
</feature>
<feature type="region of interest" description="Disordered" evidence="5">
    <location>
        <begin position="160"/>
        <end position="256"/>
    </location>
</feature>
<proteinExistence type="predicted"/>
<accession>D8T8C7</accession>
<keyword evidence="1" id="KW-0805">Transcription regulation</keyword>
<dbReference type="AlphaFoldDB" id="D8T8C7"/>
<dbReference type="OMA" id="YGSEWEV"/>
<dbReference type="CDD" id="cd10017">
    <property type="entry name" value="B3_DNA"/>
    <property type="match status" value="2"/>
</dbReference>
<gene>
    <name evidence="7" type="ORF">SELMODRAFT_430108</name>
</gene>
<feature type="compositionally biased region" description="Basic and acidic residues" evidence="5">
    <location>
        <begin position="217"/>
        <end position="228"/>
    </location>
</feature>
<sequence>MAATNSRISFTKIMKKAHMAEMPIPKPVYEKYSTGALRGTVILELGGSDWQVEVGSGSFTTGWKQFCLDNAIKENDSLVFHHQSARRFSVELYSSDGSAKPGGGAKSSTSGGNALAEAMEKVIKECVVHLDEESSLKFVISKVPRVVDVEVAEPSTPRKIVKAAGIGNGPSARTRSSPKTAPPPAAVARVESRKKKKQPLPVSESDAEEEAPPAKRARTEPSKRREVTRASTRRSLESGSGSKGRPSRRKSKVVSKITALEVRVDSTSTLPAAKQDDTPRERKKVAKSGTAETKTGTAEKKTRERRKTSSARKSSSSRGKKQVVPAADSAALAQAVAFKTSNPSTVIVMKKSNIAPCFYLSIPNEFAKVHLPEDLKEFDMVDSTNKAWGVRWLGPPKRAFSGGWCYFAQDHNLQLNDVCVLEMLGENRVRVNIFKADPKAAQGGGEAAAPPANPAANEGAGFEAAKEDGHGDVDGGDGGNGGDGGGGGGGGGGERDLDAVVTGITGGSNRDEDGIAEEEADDDEEGDDEDYDPKEDDGGDDGDGGDDKETWK</sequence>
<evidence type="ECO:0000256" key="5">
    <source>
        <dbReference type="SAM" id="MobiDB-lite"/>
    </source>
</evidence>
<dbReference type="InterPro" id="IPR015300">
    <property type="entry name" value="DNA-bd_pseudobarrel_sf"/>
</dbReference>
<name>D8T8C7_SELML</name>
<dbReference type="SUPFAM" id="SSF101936">
    <property type="entry name" value="DNA-binding pseudobarrel domain"/>
    <property type="match status" value="2"/>
</dbReference>
<evidence type="ECO:0000313" key="7">
    <source>
        <dbReference type="EMBL" id="EFJ07086.1"/>
    </source>
</evidence>
<evidence type="ECO:0000259" key="6">
    <source>
        <dbReference type="PROSITE" id="PS50863"/>
    </source>
</evidence>
<keyword evidence="3" id="KW-0804">Transcription</keyword>
<dbReference type="InterPro" id="IPR044837">
    <property type="entry name" value="REM16-like"/>
</dbReference>
<keyword evidence="8" id="KW-1185">Reference proteome</keyword>
<protein>
    <recommendedName>
        <fullName evidence="6">TF-B3 domain-containing protein</fullName>
    </recommendedName>
</protein>
<dbReference type="InParanoid" id="D8T8C7"/>
<feature type="region of interest" description="Disordered" evidence="5">
    <location>
        <begin position="440"/>
        <end position="459"/>
    </location>
</feature>
<feature type="compositionally biased region" description="Low complexity" evidence="5">
    <location>
        <begin position="447"/>
        <end position="459"/>
    </location>
</feature>
<dbReference type="GO" id="GO:0003677">
    <property type="term" value="F:DNA binding"/>
    <property type="evidence" value="ECO:0007669"/>
    <property type="project" value="UniProtKB-KW"/>
</dbReference>
<dbReference type="SMART" id="SM01019">
    <property type="entry name" value="B3"/>
    <property type="match status" value="2"/>
</dbReference>
<evidence type="ECO:0000313" key="8">
    <source>
        <dbReference type="Proteomes" id="UP000001514"/>
    </source>
</evidence>
<feature type="compositionally biased region" description="Low complexity" evidence="5">
    <location>
        <begin position="287"/>
        <end position="296"/>
    </location>
</feature>
<evidence type="ECO:0000256" key="1">
    <source>
        <dbReference type="ARBA" id="ARBA00023015"/>
    </source>
</evidence>
<feature type="region of interest" description="Disordered" evidence="5">
    <location>
        <begin position="268"/>
        <end position="326"/>
    </location>
</feature>
<keyword evidence="4" id="KW-0539">Nucleus</keyword>
<dbReference type="EMBL" id="GL377689">
    <property type="protein sequence ID" value="EFJ07086.1"/>
    <property type="molecule type" value="Genomic_DNA"/>
</dbReference>
<dbReference type="HOGENOM" id="CLU_496455_0_0_1"/>
<feature type="region of interest" description="Disordered" evidence="5">
    <location>
        <begin position="465"/>
        <end position="552"/>
    </location>
</feature>
<organism evidence="8">
    <name type="scientific">Selaginella moellendorffii</name>
    <name type="common">Spikemoss</name>
    <dbReference type="NCBI Taxonomy" id="88036"/>
    <lineage>
        <taxon>Eukaryota</taxon>
        <taxon>Viridiplantae</taxon>
        <taxon>Streptophyta</taxon>
        <taxon>Embryophyta</taxon>
        <taxon>Tracheophyta</taxon>
        <taxon>Lycopodiopsida</taxon>
        <taxon>Selaginellales</taxon>
        <taxon>Selaginellaceae</taxon>
        <taxon>Selaginella</taxon>
    </lineage>
</organism>
<dbReference type="Gramene" id="EFJ07086">
    <property type="protein sequence ID" value="EFJ07086"/>
    <property type="gene ID" value="SELMODRAFT_430108"/>
</dbReference>
<dbReference type="Pfam" id="PF02362">
    <property type="entry name" value="B3"/>
    <property type="match status" value="2"/>
</dbReference>
<dbReference type="PANTHER" id="PTHR31391:SF106">
    <property type="entry name" value="B3 DOMAIN-CONTAINING PROTEIN OS01G0723500"/>
    <property type="match status" value="1"/>
</dbReference>
<feature type="domain" description="TF-B3" evidence="6">
    <location>
        <begin position="345"/>
        <end position="437"/>
    </location>
</feature>
<feature type="compositionally biased region" description="Gly residues" evidence="5">
    <location>
        <begin position="476"/>
        <end position="492"/>
    </location>
</feature>
<dbReference type="Gene3D" id="2.40.330.10">
    <property type="entry name" value="DNA-binding pseudobarrel domain"/>
    <property type="match status" value="2"/>
</dbReference>
<evidence type="ECO:0000256" key="2">
    <source>
        <dbReference type="ARBA" id="ARBA00023125"/>
    </source>
</evidence>
<dbReference type="eggNOG" id="ENOG502QSIS">
    <property type="taxonomic scope" value="Eukaryota"/>
</dbReference>
<dbReference type="OrthoDB" id="623918at2759"/>
<feature type="domain" description="TF-B3" evidence="6">
    <location>
        <begin position="7"/>
        <end position="96"/>
    </location>
</feature>
<evidence type="ECO:0000256" key="3">
    <source>
        <dbReference type="ARBA" id="ARBA00023163"/>
    </source>
</evidence>
<dbReference type="KEGG" id="smo:SELMODRAFT_430108"/>
<feature type="compositionally biased region" description="Acidic residues" evidence="5">
    <location>
        <begin position="514"/>
        <end position="544"/>
    </location>
</feature>
<dbReference type="InterPro" id="IPR003340">
    <property type="entry name" value="B3_DNA-bd"/>
</dbReference>
<dbReference type="STRING" id="88036.D8T8C7"/>
<dbReference type="FunCoup" id="D8T8C7">
    <property type="interactions" value="31"/>
</dbReference>
<keyword evidence="2" id="KW-0238">DNA-binding</keyword>
<dbReference type="Proteomes" id="UP000001514">
    <property type="component" value="Unassembled WGS sequence"/>
</dbReference>
<reference evidence="7 8" key="1">
    <citation type="journal article" date="2011" name="Science">
        <title>The Selaginella genome identifies genetic changes associated with the evolution of vascular plants.</title>
        <authorList>
            <person name="Banks J.A."/>
            <person name="Nishiyama T."/>
            <person name="Hasebe M."/>
            <person name="Bowman J.L."/>
            <person name="Gribskov M."/>
            <person name="dePamphilis C."/>
            <person name="Albert V.A."/>
            <person name="Aono N."/>
            <person name="Aoyama T."/>
            <person name="Ambrose B.A."/>
            <person name="Ashton N.W."/>
            <person name="Axtell M.J."/>
            <person name="Barker E."/>
            <person name="Barker M.S."/>
            <person name="Bennetzen J.L."/>
            <person name="Bonawitz N.D."/>
            <person name="Chapple C."/>
            <person name="Cheng C."/>
            <person name="Correa L.G."/>
            <person name="Dacre M."/>
            <person name="DeBarry J."/>
            <person name="Dreyer I."/>
            <person name="Elias M."/>
            <person name="Engstrom E.M."/>
            <person name="Estelle M."/>
            <person name="Feng L."/>
            <person name="Finet C."/>
            <person name="Floyd S.K."/>
            <person name="Frommer W.B."/>
            <person name="Fujita T."/>
            <person name="Gramzow L."/>
            <person name="Gutensohn M."/>
            <person name="Harholt J."/>
            <person name="Hattori M."/>
            <person name="Heyl A."/>
            <person name="Hirai T."/>
            <person name="Hiwatashi Y."/>
            <person name="Ishikawa M."/>
            <person name="Iwata M."/>
            <person name="Karol K.G."/>
            <person name="Koehler B."/>
            <person name="Kolukisaoglu U."/>
            <person name="Kubo M."/>
            <person name="Kurata T."/>
            <person name="Lalonde S."/>
            <person name="Li K."/>
            <person name="Li Y."/>
            <person name="Litt A."/>
            <person name="Lyons E."/>
            <person name="Manning G."/>
            <person name="Maruyama T."/>
            <person name="Michael T.P."/>
            <person name="Mikami K."/>
            <person name="Miyazaki S."/>
            <person name="Morinaga S."/>
            <person name="Murata T."/>
            <person name="Mueller-Roeber B."/>
            <person name="Nelson D.R."/>
            <person name="Obara M."/>
            <person name="Oguri Y."/>
            <person name="Olmstead R.G."/>
            <person name="Onodera N."/>
            <person name="Petersen B.L."/>
            <person name="Pils B."/>
            <person name="Prigge M."/>
            <person name="Rensing S.A."/>
            <person name="Riano-Pachon D.M."/>
            <person name="Roberts A.W."/>
            <person name="Sato Y."/>
            <person name="Scheller H.V."/>
            <person name="Schulz B."/>
            <person name="Schulz C."/>
            <person name="Shakirov E.V."/>
            <person name="Shibagaki N."/>
            <person name="Shinohara N."/>
            <person name="Shippen D.E."/>
            <person name="Soerensen I."/>
            <person name="Sotooka R."/>
            <person name="Sugimoto N."/>
            <person name="Sugita M."/>
            <person name="Sumikawa N."/>
            <person name="Tanurdzic M."/>
            <person name="Theissen G."/>
            <person name="Ulvskov P."/>
            <person name="Wakazuki S."/>
            <person name="Weng J.K."/>
            <person name="Willats W.W."/>
            <person name="Wipf D."/>
            <person name="Wolf P.G."/>
            <person name="Yang L."/>
            <person name="Zimmer A.D."/>
            <person name="Zhu Q."/>
            <person name="Mitros T."/>
            <person name="Hellsten U."/>
            <person name="Loque D."/>
            <person name="Otillar R."/>
            <person name="Salamov A."/>
            <person name="Schmutz J."/>
            <person name="Shapiro H."/>
            <person name="Lindquist E."/>
            <person name="Lucas S."/>
            <person name="Rokhsar D."/>
            <person name="Grigoriev I.V."/>
        </authorList>
    </citation>
    <scope>NUCLEOTIDE SEQUENCE [LARGE SCALE GENOMIC DNA]</scope>
</reference>
<dbReference type="PROSITE" id="PS50863">
    <property type="entry name" value="B3"/>
    <property type="match status" value="2"/>
</dbReference>